<feature type="signal peptide" evidence="1">
    <location>
        <begin position="1"/>
        <end position="18"/>
    </location>
</feature>
<dbReference type="EMBL" id="JYDS01000073">
    <property type="protein sequence ID" value="KRZ27282.1"/>
    <property type="molecule type" value="Genomic_DNA"/>
</dbReference>
<comment type="caution">
    <text evidence="2">The sequence shown here is derived from an EMBL/GenBank/DDBJ whole genome shotgun (WGS) entry which is preliminary data.</text>
</comment>
<dbReference type="Proteomes" id="UP000054805">
    <property type="component" value="Unassembled WGS sequence"/>
</dbReference>
<evidence type="ECO:0000256" key="1">
    <source>
        <dbReference type="SAM" id="SignalP"/>
    </source>
</evidence>
<keyword evidence="3" id="KW-1185">Reference proteome</keyword>
<reference evidence="2 3" key="1">
    <citation type="submission" date="2015-01" db="EMBL/GenBank/DDBJ databases">
        <title>Evolution of Trichinella species and genotypes.</title>
        <authorList>
            <person name="Korhonen P.K."/>
            <person name="Edoardo P."/>
            <person name="Giuseppe L.R."/>
            <person name="Gasser R.B."/>
        </authorList>
    </citation>
    <scope>NUCLEOTIDE SEQUENCE [LARGE SCALE GENOMIC DNA]</scope>
    <source>
        <strain evidence="2">ISS588</strain>
    </source>
</reference>
<dbReference type="AlphaFoldDB" id="A0A0V1IWZ7"/>
<feature type="non-terminal residue" evidence="2">
    <location>
        <position position="1"/>
    </location>
</feature>
<proteinExistence type="predicted"/>
<keyword evidence="1" id="KW-0732">Signal</keyword>
<accession>A0A0V1IWZ7</accession>
<name>A0A0V1IWZ7_TRIPS</name>
<evidence type="ECO:0000313" key="2">
    <source>
        <dbReference type="EMBL" id="KRZ27282.1"/>
    </source>
</evidence>
<protein>
    <submittedName>
        <fullName evidence="2">Uncharacterized protein</fullName>
    </submittedName>
</protein>
<feature type="chain" id="PRO_5006880150" evidence="1">
    <location>
        <begin position="19"/>
        <end position="59"/>
    </location>
</feature>
<gene>
    <name evidence="2" type="ORF">T4B_14473</name>
</gene>
<organism evidence="2 3">
    <name type="scientific">Trichinella pseudospiralis</name>
    <name type="common">Parasitic roundworm</name>
    <dbReference type="NCBI Taxonomy" id="6337"/>
    <lineage>
        <taxon>Eukaryota</taxon>
        <taxon>Metazoa</taxon>
        <taxon>Ecdysozoa</taxon>
        <taxon>Nematoda</taxon>
        <taxon>Enoplea</taxon>
        <taxon>Dorylaimia</taxon>
        <taxon>Trichinellida</taxon>
        <taxon>Trichinellidae</taxon>
        <taxon>Trichinella</taxon>
    </lineage>
</organism>
<evidence type="ECO:0000313" key="3">
    <source>
        <dbReference type="Proteomes" id="UP000054805"/>
    </source>
</evidence>
<sequence length="59" mass="6366">LGKPAILVLKMSLRLCLSACLGCAASRCLLPATFRKGEDGRGLEPSLRIQRSDRLPILS</sequence>